<sequence length="389" mass="41410">KVDKSEQDLLISRLGFISLLSCAAYHYRSHIAKSVPPSFKDISQRVPVLEAHLAALATDPDPMQENSCLQDEQSNASCLFALLEGILGQGKGSGGRPDPPHLCLITAALCALPHFVGSTTAQFFNLAAICSAATLFHWFTGSEWSVSVLCDESCDKSQPSSQIIQSPIEVAQRNSAALRSLVRSSGGFAKKARPANPDSIPAALIDISTVEQLVSSTTSDPADPHTSADQHQDERLLDELACSAALAIVDSNGGNVSSGVQTIHVFPKLPYTSPSQEPDAGSLSMNSFFLNKNAEISSGSNFHRNPVYATFKMPSPSKEPTQSSIPRIESSSCINPSNADKSAPASPAQDVVSTTQSHTPQYNQLTSTQVSTPTSRSSWQRNAGRGKTK</sequence>
<feature type="compositionally biased region" description="Polar residues" evidence="1">
    <location>
        <begin position="351"/>
        <end position="381"/>
    </location>
</feature>
<dbReference type="WBParaSite" id="MCU_002640-RA">
    <property type="protein sequence ID" value="MCU_002640-RA"/>
    <property type="gene ID" value="MCU_002640"/>
</dbReference>
<evidence type="ECO:0000256" key="1">
    <source>
        <dbReference type="SAM" id="MobiDB-lite"/>
    </source>
</evidence>
<name>A0A5K3ETQ5_MESCO</name>
<evidence type="ECO:0000313" key="2">
    <source>
        <dbReference type="WBParaSite" id="MCU_002640-RA"/>
    </source>
</evidence>
<proteinExistence type="predicted"/>
<feature type="compositionally biased region" description="Polar residues" evidence="1">
    <location>
        <begin position="318"/>
        <end position="340"/>
    </location>
</feature>
<protein>
    <submittedName>
        <fullName evidence="2">WAPL domain-containing protein</fullName>
    </submittedName>
</protein>
<organism evidence="2">
    <name type="scientific">Mesocestoides corti</name>
    <name type="common">Flatworm</name>
    <dbReference type="NCBI Taxonomy" id="53468"/>
    <lineage>
        <taxon>Eukaryota</taxon>
        <taxon>Metazoa</taxon>
        <taxon>Spiralia</taxon>
        <taxon>Lophotrochozoa</taxon>
        <taxon>Platyhelminthes</taxon>
        <taxon>Cestoda</taxon>
        <taxon>Eucestoda</taxon>
        <taxon>Cyclophyllidea</taxon>
        <taxon>Mesocestoididae</taxon>
        <taxon>Mesocestoides</taxon>
    </lineage>
</organism>
<reference evidence="2" key="1">
    <citation type="submission" date="2019-11" db="UniProtKB">
        <authorList>
            <consortium name="WormBaseParasite"/>
        </authorList>
    </citation>
    <scope>IDENTIFICATION</scope>
</reference>
<dbReference type="AlphaFoldDB" id="A0A5K3ETQ5"/>
<feature type="region of interest" description="Disordered" evidence="1">
    <location>
        <begin position="311"/>
        <end position="389"/>
    </location>
</feature>
<accession>A0A5K3ETQ5</accession>